<dbReference type="SUPFAM" id="SSF53474">
    <property type="entry name" value="alpha/beta-Hydrolases"/>
    <property type="match status" value="1"/>
</dbReference>
<dbReference type="Proteomes" id="UP001172673">
    <property type="component" value="Unassembled WGS sequence"/>
</dbReference>
<organism evidence="7 8">
    <name type="scientific">Cladophialophora chaetospira</name>
    <dbReference type="NCBI Taxonomy" id="386627"/>
    <lineage>
        <taxon>Eukaryota</taxon>
        <taxon>Fungi</taxon>
        <taxon>Dikarya</taxon>
        <taxon>Ascomycota</taxon>
        <taxon>Pezizomycotina</taxon>
        <taxon>Eurotiomycetes</taxon>
        <taxon>Chaetothyriomycetidae</taxon>
        <taxon>Chaetothyriales</taxon>
        <taxon>Herpotrichiellaceae</taxon>
        <taxon>Cladophialophora</taxon>
    </lineage>
</organism>
<evidence type="ECO:0000313" key="7">
    <source>
        <dbReference type="EMBL" id="KAJ9608377.1"/>
    </source>
</evidence>
<accession>A0AA38X7N4</accession>
<proteinExistence type="inferred from homology"/>
<evidence type="ECO:0000256" key="5">
    <source>
        <dbReference type="ARBA" id="ARBA00023180"/>
    </source>
</evidence>
<sequence length="532" mass="59960">MIAILFVSFWLQLTLSHRLIYGGPPEQIVLNAENCDPLEEFVNLPLDHKNTSASTFPNRFYVKAEWYQKGGPVFLYDGGENAADIGRVRSCLKTPYDDLSFFEKFLKDHGGLGIVWEHRYYGTSLPPGPNLKKSKEEDFKYLTTQQALSDVVVFADSFSRPGKAFAGLDLTPKKTPWIFVGCSYPGARAALMRVAHPETIFASYASSAPVQAKVDMSSYWEPIWSGMRKYGYSNCTADMHAAILAIDAKLNKSAADAFEIKRRMFNCTKEPMSNRDFASFLSNLFAPSWQSSGPGPEKSQPGVKEMCDFISCNTDKTKCSDSGGWAKVKGVDFTLDRLRDCIPPSASIRCDKHTVDTKVDDISWKYQYCTEWGYLMVGNPGNSQLVSKYYDLDFFREQCRCQFKPASNGPRAIPDTPKADLINKRYGGLDMRPSRTFWTNGEFDPWSTLSPLKVDNFNIPDYDAPTTPGAPLFGKVLKNKQHCEDFNSRDEDAQKAHQLFSKALKQWLCRYTEKNKGKLNKGAENVLCPKTK</sequence>
<keyword evidence="3 6" id="KW-0732">Signal</keyword>
<dbReference type="PANTHER" id="PTHR11010:SF109">
    <property type="entry name" value="PEPTIDASE, FAMILY S28, PUTATIVE (AFU_ORTHOLOGUE AFUA_4G03790)-RELATED"/>
    <property type="match status" value="1"/>
</dbReference>
<comment type="similarity">
    <text evidence="1">Belongs to the peptidase S28 family.</text>
</comment>
<evidence type="ECO:0000256" key="2">
    <source>
        <dbReference type="ARBA" id="ARBA00022670"/>
    </source>
</evidence>
<dbReference type="EMBL" id="JAPDRK010000010">
    <property type="protein sequence ID" value="KAJ9608377.1"/>
    <property type="molecule type" value="Genomic_DNA"/>
</dbReference>
<name>A0AA38X7N4_9EURO</name>
<protein>
    <submittedName>
        <fullName evidence="7">Uncharacterized protein</fullName>
    </submittedName>
</protein>
<keyword evidence="8" id="KW-1185">Reference proteome</keyword>
<keyword evidence="2" id="KW-0645">Protease</keyword>
<dbReference type="Pfam" id="PF05577">
    <property type="entry name" value="Peptidase_S28"/>
    <property type="match status" value="1"/>
</dbReference>
<dbReference type="Gene3D" id="3.40.50.1820">
    <property type="entry name" value="alpha/beta hydrolase"/>
    <property type="match status" value="2"/>
</dbReference>
<keyword evidence="4" id="KW-0378">Hydrolase</keyword>
<evidence type="ECO:0000256" key="4">
    <source>
        <dbReference type="ARBA" id="ARBA00022801"/>
    </source>
</evidence>
<keyword evidence="5" id="KW-0325">Glycoprotein</keyword>
<reference evidence="7" key="1">
    <citation type="submission" date="2022-10" db="EMBL/GenBank/DDBJ databases">
        <title>Culturing micro-colonial fungi from biological soil crusts in the Mojave desert and describing Neophaeococcomyces mojavensis, and introducing the new genera and species Taxawa tesnikishii.</title>
        <authorList>
            <person name="Kurbessoian T."/>
            <person name="Stajich J.E."/>
        </authorList>
    </citation>
    <scope>NUCLEOTIDE SEQUENCE</scope>
    <source>
        <strain evidence="7">TK_41</strain>
    </source>
</reference>
<feature type="chain" id="PRO_5041418432" evidence="6">
    <location>
        <begin position="17"/>
        <end position="532"/>
    </location>
</feature>
<feature type="signal peptide" evidence="6">
    <location>
        <begin position="1"/>
        <end position="16"/>
    </location>
</feature>
<dbReference type="GO" id="GO:0006508">
    <property type="term" value="P:proteolysis"/>
    <property type="evidence" value="ECO:0007669"/>
    <property type="project" value="UniProtKB-KW"/>
</dbReference>
<dbReference type="GO" id="GO:0070008">
    <property type="term" value="F:serine-type exopeptidase activity"/>
    <property type="evidence" value="ECO:0007669"/>
    <property type="project" value="InterPro"/>
</dbReference>
<evidence type="ECO:0000256" key="6">
    <source>
        <dbReference type="SAM" id="SignalP"/>
    </source>
</evidence>
<comment type="caution">
    <text evidence="7">The sequence shown here is derived from an EMBL/GenBank/DDBJ whole genome shotgun (WGS) entry which is preliminary data.</text>
</comment>
<dbReference type="GO" id="GO:0008239">
    <property type="term" value="F:dipeptidyl-peptidase activity"/>
    <property type="evidence" value="ECO:0007669"/>
    <property type="project" value="TreeGrafter"/>
</dbReference>
<dbReference type="InterPro" id="IPR029058">
    <property type="entry name" value="AB_hydrolase_fold"/>
</dbReference>
<evidence type="ECO:0000256" key="3">
    <source>
        <dbReference type="ARBA" id="ARBA00022729"/>
    </source>
</evidence>
<dbReference type="InterPro" id="IPR008758">
    <property type="entry name" value="Peptidase_S28"/>
</dbReference>
<dbReference type="AlphaFoldDB" id="A0AA38X7N4"/>
<evidence type="ECO:0000313" key="8">
    <source>
        <dbReference type="Proteomes" id="UP001172673"/>
    </source>
</evidence>
<gene>
    <name evidence="7" type="ORF">H2200_007365</name>
</gene>
<dbReference type="PANTHER" id="PTHR11010">
    <property type="entry name" value="PROTEASE S28 PRO-X CARBOXYPEPTIDASE-RELATED"/>
    <property type="match status" value="1"/>
</dbReference>
<evidence type="ECO:0000256" key="1">
    <source>
        <dbReference type="ARBA" id="ARBA00011079"/>
    </source>
</evidence>